<evidence type="ECO:0000256" key="5">
    <source>
        <dbReference type="ARBA" id="ARBA00022801"/>
    </source>
</evidence>
<name>A0A934QFU9_9PROT</name>
<keyword evidence="4" id="KW-0479">Metal-binding</keyword>
<keyword evidence="6" id="KW-0119">Carbohydrate metabolism</keyword>
<dbReference type="CDD" id="cd07503">
    <property type="entry name" value="HAD_HisB-N"/>
    <property type="match status" value="1"/>
</dbReference>
<dbReference type="GO" id="GO:0046872">
    <property type="term" value="F:metal ion binding"/>
    <property type="evidence" value="ECO:0007669"/>
    <property type="project" value="UniProtKB-KW"/>
</dbReference>
<dbReference type="Pfam" id="PF13242">
    <property type="entry name" value="Hydrolase_like"/>
    <property type="match status" value="1"/>
</dbReference>
<dbReference type="Gene3D" id="3.40.50.1000">
    <property type="entry name" value="HAD superfamily/HAD-like"/>
    <property type="match status" value="1"/>
</dbReference>
<dbReference type="Gene3D" id="3.90.550.10">
    <property type="entry name" value="Spore Coat Polysaccharide Biosynthesis Protein SpsA, Chain A"/>
    <property type="match status" value="1"/>
</dbReference>
<dbReference type="PANTHER" id="PTHR42891:SF1">
    <property type="entry name" value="D-GLYCERO-BETA-D-MANNO-HEPTOSE-1,7-BISPHOSPHATE 7-PHOSPHATASE"/>
    <property type="match status" value="1"/>
</dbReference>
<evidence type="ECO:0000256" key="6">
    <source>
        <dbReference type="ARBA" id="ARBA00023277"/>
    </source>
</evidence>
<dbReference type="InterPro" id="IPR005835">
    <property type="entry name" value="NTP_transferase_dom"/>
</dbReference>
<keyword evidence="5" id="KW-0378">Hydrolase</keyword>
<dbReference type="Pfam" id="PF00483">
    <property type="entry name" value="NTP_transferase"/>
    <property type="match status" value="1"/>
</dbReference>
<dbReference type="InterPro" id="IPR036412">
    <property type="entry name" value="HAD-like_sf"/>
</dbReference>
<evidence type="ECO:0000256" key="7">
    <source>
        <dbReference type="ARBA" id="ARBA00031828"/>
    </source>
</evidence>
<dbReference type="InterPro" id="IPR023214">
    <property type="entry name" value="HAD_sf"/>
</dbReference>
<comment type="subcellular location">
    <subcellularLocation>
        <location evidence="1">Cytoplasm</location>
    </subcellularLocation>
</comment>
<dbReference type="GO" id="GO:0005737">
    <property type="term" value="C:cytoplasm"/>
    <property type="evidence" value="ECO:0007669"/>
    <property type="project" value="UniProtKB-SubCell"/>
</dbReference>
<evidence type="ECO:0000256" key="4">
    <source>
        <dbReference type="ARBA" id="ARBA00022723"/>
    </source>
</evidence>
<dbReference type="NCBIfam" id="TIGR01656">
    <property type="entry name" value="Histidinol-ppas"/>
    <property type="match status" value="1"/>
</dbReference>
<reference evidence="10" key="1">
    <citation type="submission" date="2017-08" db="EMBL/GenBank/DDBJ databases">
        <authorList>
            <person name="Imhoff J.F."/>
            <person name="Rahn T."/>
            <person name="Kuenzel S."/>
            <person name="Neulinger S.C."/>
        </authorList>
    </citation>
    <scope>NUCLEOTIDE SEQUENCE</scope>
    <source>
        <strain evidence="10">DSM 9154</strain>
    </source>
</reference>
<evidence type="ECO:0000313" key="11">
    <source>
        <dbReference type="Proteomes" id="UP000778970"/>
    </source>
</evidence>
<reference evidence="10" key="2">
    <citation type="journal article" date="2020" name="Microorganisms">
        <title>Osmotic Adaptation and Compatible Solute Biosynthesis of Phototrophic Bacteria as Revealed from Genome Analyses.</title>
        <authorList>
            <person name="Imhoff J.F."/>
            <person name="Rahn T."/>
            <person name="Kunzel S."/>
            <person name="Keller A."/>
            <person name="Neulinger S.C."/>
        </authorList>
    </citation>
    <scope>NUCLEOTIDE SEQUENCE</scope>
    <source>
        <strain evidence="10">DSM 9154</strain>
    </source>
</reference>
<feature type="region of interest" description="Disordered" evidence="8">
    <location>
        <begin position="1"/>
        <end position="25"/>
    </location>
</feature>
<evidence type="ECO:0000256" key="1">
    <source>
        <dbReference type="ARBA" id="ARBA00004496"/>
    </source>
</evidence>
<gene>
    <name evidence="10" type="ORF">CKO21_03040</name>
</gene>
<dbReference type="AlphaFoldDB" id="A0A934QFU9"/>
<evidence type="ECO:0000256" key="2">
    <source>
        <dbReference type="ARBA" id="ARBA00005628"/>
    </source>
</evidence>
<evidence type="ECO:0000256" key="8">
    <source>
        <dbReference type="SAM" id="MobiDB-lite"/>
    </source>
</evidence>
<dbReference type="GO" id="GO:0005975">
    <property type="term" value="P:carbohydrate metabolic process"/>
    <property type="evidence" value="ECO:0007669"/>
    <property type="project" value="InterPro"/>
</dbReference>
<dbReference type="InterPro" id="IPR006549">
    <property type="entry name" value="HAD-SF_hydro_IIIA"/>
</dbReference>
<dbReference type="SUPFAM" id="SSF56784">
    <property type="entry name" value="HAD-like"/>
    <property type="match status" value="1"/>
</dbReference>
<dbReference type="InterPro" id="IPR004446">
    <property type="entry name" value="Heptose_bisP_phosphatase"/>
</dbReference>
<keyword evidence="3" id="KW-0963">Cytoplasm</keyword>
<evidence type="ECO:0000313" key="10">
    <source>
        <dbReference type="EMBL" id="MBK1696218.1"/>
    </source>
</evidence>
<dbReference type="InterPro" id="IPR006543">
    <property type="entry name" value="Histidinol-phos"/>
</dbReference>
<protein>
    <recommendedName>
        <fullName evidence="7">D,D-heptose 1,7-bisphosphate phosphatase</fullName>
    </recommendedName>
</protein>
<comment type="caution">
    <text evidence="10">The sequence shown here is derived from an EMBL/GenBank/DDBJ whole genome shotgun (WGS) entry which is preliminary data.</text>
</comment>
<dbReference type="InterPro" id="IPR029044">
    <property type="entry name" value="Nucleotide-diphossugar_trans"/>
</dbReference>
<comment type="similarity">
    <text evidence="2">Belongs to the GmhB family.</text>
</comment>
<dbReference type="NCBIfam" id="TIGR01662">
    <property type="entry name" value="HAD-SF-IIIA"/>
    <property type="match status" value="1"/>
</dbReference>
<dbReference type="PANTHER" id="PTHR42891">
    <property type="entry name" value="D-GLYCERO-BETA-D-MANNO-HEPTOSE-1,7-BISPHOSPHATE 7-PHOSPHATASE"/>
    <property type="match status" value="1"/>
</dbReference>
<evidence type="ECO:0000256" key="3">
    <source>
        <dbReference type="ARBA" id="ARBA00022490"/>
    </source>
</evidence>
<dbReference type="GO" id="GO:0016791">
    <property type="term" value="F:phosphatase activity"/>
    <property type="evidence" value="ECO:0007669"/>
    <property type="project" value="InterPro"/>
</dbReference>
<feature type="domain" description="Nucleotidyl transferase" evidence="9">
    <location>
        <begin position="42"/>
        <end position="151"/>
    </location>
</feature>
<dbReference type="EMBL" id="NRRE01000012">
    <property type="protein sequence ID" value="MBK1696218.1"/>
    <property type="molecule type" value="Genomic_DNA"/>
</dbReference>
<accession>A0A934QFU9</accession>
<organism evidence="10 11">
    <name type="scientific">Rhodovibrio salinarum</name>
    <dbReference type="NCBI Taxonomy" id="1087"/>
    <lineage>
        <taxon>Bacteria</taxon>
        <taxon>Pseudomonadati</taxon>
        <taxon>Pseudomonadota</taxon>
        <taxon>Alphaproteobacteria</taxon>
        <taxon>Rhodospirillales</taxon>
        <taxon>Rhodovibrionaceae</taxon>
        <taxon>Rhodovibrio</taxon>
    </lineage>
</organism>
<keyword evidence="11" id="KW-1185">Reference proteome</keyword>
<dbReference type="Proteomes" id="UP000778970">
    <property type="component" value="Unassembled WGS sequence"/>
</dbReference>
<proteinExistence type="inferred from homology"/>
<dbReference type="SUPFAM" id="SSF53448">
    <property type="entry name" value="Nucleotide-diphospho-sugar transferases"/>
    <property type="match status" value="1"/>
</dbReference>
<evidence type="ECO:0000259" key="9">
    <source>
        <dbReference type="Pfam" id="PF00483"/>
    </source>
</evidence>
<sequence length="424" mass="44384">MPPAASSCPHRSPVQPAAPSPAPGQAVVWVGDGHRLDDTPPPSLSDIGGGPFLDHLLGEIARHGIADLLLLCGAHAQAVWARYDGTRINGAQVRCLCTPQALGAGDALAFACRQGALAERFFVLNGDSLFDVNLHDLASLHRSAGALATVALRRGAATGRDDRMELTGDRLAAWAAQLGGGPGASDGGVYLLSDRALDRLPEGAGALAQDLFPRLAEEGALAGRVYDGFFLDLGGSDNLARAQSAVAALRRPTAFLDRDGTLNVDHGYVHTVEAFDWLPGAKTAIKRLNDHGYRVVVVTNQAGVARGYYDTAHVDALHAWMQRELIATGAHVDAIYYCPHHPQGNVPAYTCACSCRKPGAGSIAAALRDWPTDLDRSFLVGDRPGDVEAAAAAGVRGHLLGSGNLLDLVDAELRAQGGHVPARS</sequence>